<proteinExistence type="predicted"/>
<organism evidence="2 3">
    <name type="scientific">Siccirubricoccus deserti</name>
    <dbReference type="NCBI Taxonomy" id="2013562"/>
    <lineage>
        <taxon>Bacteria</taxon>
        <taxon>Pseudomonadati</taxon>
        <taxon>Pseudomonadota</taxon>
        <taxon>Alphaproteobacteria</taxon>
        <taxon>Acetobacterales</taxon>
        <taxon>Roseomonadaceae</taxon>
        <taxon>Siccirubricoccus</taxon>
    </lineage>
</organism>
<dbReference type="EMBL" id="JACOMF010000021">
    <property type="protein sequence ID" value="MBC4016966.1"/>
    <property type="molecule type" value="Genomic_DNA"/>
</dbReference>
<sequence length="173" mass="18676">MGRILPFAPRILRGYPTATTALDPAESVFLLALRWWVADIRQWADPMPRLRQTMAMAGPTDAAASLDQFMCVIARTAQRQIEVHAPRCSCLSADELRLMHAARLAQGGETALAASRLGVDLLPAAAADFALGPLSGLGVLFRRAGLHFPHRAAPEAPPDRPADDWTPPPSSLH</sequence>
<reference evidence="2" key="1">
    <citation type="submission" date="2020-08" db="EMBL/GenBank/DDBJ databases">
        <authorList>
            <person name="Hu Y."/>
            <person name="Nguyen S.V."/>
            <person name="Li F."/>
            <person name="Fanning S."/>
        </authorList>
    </citation>
    <scope>NUCLEOTIDE SEQUENCE</scope>
    <source>
        <strain evidence="2">SYSU D8009</strain>
    </source>
</reference>
<evidence type="ECO:0000313" key="3">
    <source>
        <dbReference type="Proteomes" id="UP000600101"/>
    </source>
</evidence>
<comment type="caution">
    <text evidence="2">The sequence shown here is derived from an EMBL/GenBank/DDBJ whole genome shotgun (WGS) entry which is preliminary data.</text>
</comment>
<evidence type="ECO:0000313" key="2">
    <source>
        <dbReference type="EMBL" id="MBC4016966.1"/>
    </source>
</evidence>
<gene>
    <name evidence="2" type="ORF">H7965_16730</name>
</gene>
<evidence type="ECO:0000256" key="1">
    <source>
        <dbReference type="SAM" id="MobiDB-lite"/>
    </source>
</evidence>
<dbReference type="Proteomes" id="UP000600101">
    <property type="component" value="Unassembled WGS sequence"/>
</dbReference>
<accession>A0A9X0QZP5</accession>
<dbReference type="AlphaFoldDB" id="A0A9X0QZP5"/>
<protein>
    <submittedName>
        <fullName evidence="2">Uncharacterized protein</fullName>
    </submittedName>
</protein>
<keyword evidence="3" id="KW-1185">Reference proteome</keyword>
<feature type="region of interest" description="Disordered" evidence="1">
    <location>
        <begin position="151"/>
        <end position="173"/>
    </location>
</feature>
<dbReference type="RefSeq" id="WP_186771735.1">
    <property type="nucleotide sequence ID" value="NZ_JACOMF010000021.1"/>
</dbReference>
<name>A0A9X0QZP5_9PROT</name>